<name>A0A3D2X7V0_9FIRM</name>
<evidence type="ECO:0000313" key="2">
    <source>
        <dbReference type="Proteomes" id="UP000262969"/>
    </source>
</evidence>
<accession>A0A3D2X7V0</accession>
<dbReference type="Proteomes" id="UP000262969">
    <property type="component" value="Unassembled WGS sequence"/>
</dbReference>
<evidence type="ECO:0000313" key="1">
    <source>
        <dbReference type="EMBL" id="HCL03209.1"/>
    </source>
</evidence>
<dbReference type="EMBL" id="DPVV01000424">
    <property type="protein sequence ID" value="HCL03209.1"/>
    <property type="molecule type" value="Genomic_DNA"/>
</dbReference>
<reference evidence="1 2" key="1">
    <citation type="journal article" date="2018" name="Nat. Biotechnol.">
        <title>A standardized bacterial taxonomy based on genome phylogeny substantially revises the tree of life.</title>
        <authorList>
            <person name="Parks D.H."/>
            <person name="Chuvochina M."/>
            <person name="Waite D.W."/>
            <person name="Rinke C."/>
            <person name="Skarshewski A."/>
            <person name="Chaumeil P.A."/>
            <person name="Hugenholtz P."/>
        </authorList>
    </citation>
    <scope>NUCLEOTIDE SEQUENCE [LARGE SCALE GENOMIC DNA]</scope>
    <source>
        <strain evidence="1">UBA11728</strain>
    </source>
</reference>
<proteinExistence type="predicted"/>
<organism evidence="1 2">
    <name type="scientific">Lachnoclostridium phytofermentans</name>
    <dbReference type="NCBI Taxonomy" id="66219"/>
    <lineage>
        <taxon>Bacteria</taxon>
        <taxon>Bacillati</taxon>
        <taxon>Bacillota</taxon>
        <taxon>Clostridia</taxon>
        <taxon>Lachnospirales</taxon>
        <taxon>Lachnospiraceae</taxon>
    </lineage>
</organism>
<protein>
    <submittedName>
        <fullName evidence="1">Uncharacterized protein</fullName>
    </submittedName>
</protein>
<sequence length="109" mass="12424">MQITLMQYEDETIESKITAIMEYGKLSVCGYDVYKPSAKLPEGSEYEYEISLDSISSKQLLDLIASGKNEEEALNILKTMFQGKGADIKFQAYCLEHEIETNCYSHFDD</sequence>
<dbReference type="AlphaFoldDB" id="A0A3D2X7V0"/>
<gene>
    <name evidence="1" type="ORF">DHW61_12515</name>
</gene>
<comment type="caution">
    <text evidence="1">The sequence shown here is derived from an EMBL/GenBank/DDBJ whole genome shotgun (WGS) entry which is preliminary data.</text>
</comment>